<dbReference type="Pfam" id="PF02602">
    <property type="entry name" value="HEM4"/>
    <property type="match status" value="1"/>
</dbReference>
<protein>
    <recommendedName>
        <fullName evidence="1">Tetrapyrrole biosynthesis uroporphyrinogen III synthase domain-containing protein</fullName>
    </recommendedName>
</protein>
<dbReference type="GO" id="GO:0033014">
    <property type="term" value="P:tetrapyrrole biosynthetic process"/>
    <property type="evidence" value="ECO:0007669"/>
    <property type="project" value="InterPro"/>
</dbReference>
<gene>
    <name evidence="2" type="ORF">CG50_11985</name>
</gene>
<comment type="caution">
    <text evidence="2">The sequence shown here is derived from an EMBL/GenBank/DDBJ whole genome shotgun (WGS) entry which is preliminary data.</text>
</comment>
<evidence type="ECO:0000313" key="3">
    <source>
        <dbReference type="Proteomes" id="UP000028824"/>
    </source>
</evidence>
<dbReference type="eggNOG" id="COG1587">
    <property type="taxonomic scope" value="Bacteria"/>
</dbReference>
<evidence type="ECO:0000313" key="2">
    <source>
        <dbReference type="EMBL" id="KFI28916.1"/>
    </source>
</evidence>
<dbReference type="AlphaFoldDB" id="A0A086Y3R6"/>
<sequence length="251" mass="26580">MTLQSRERPMPDDPRPTLLVTRPRAGAIRFAEAFRARFGADWPVIVSPLTELRPTGAPIPEAGDYIFTSEQAVFVMPPASALPRAGRRAWCVGMRTAEAARAAGFEAIEGPGDAAGLWRMLLAEAPEGPLVHVRGEEVAVPLAEMLNDAGLEAQEVVVYRQERLPLTPEATAALAGTAALLVPVFSPRTARTLTDAVADTGTERRAPIWLAAISGAVLAAAGGLRAEQAEIAGHPDAAGVLDALERLMRVQ</sequence>
<dbReference type="InterPro" id="IPR036108">
    <property type="entry name" value="4pyrrol_syn_uPrphyn_synt_sf"/>
</dbReference>
<dbReference type="InterPro" id="IPR003754">
    <property type="entry name" value="4pyrrol_synth_uPrphyn_synth"/>
</dbReference>
<reference evidence="2 3" key="1">
    <citation type="submission" date="2014-03" db="EMBL/GenBank/DDBJ databases">
        <title>Genome of Paenirhodobacter enshiensis DW2-9.</title>
        <authorList>
            <person name="Wang D."/>
            <person name="Wang G."/>
        </authorList>
    </citation>
    <scope>NUCLEOTIDE SEQUENCE [LARGE SCALE GENOMIC DNA]</scope>
    <source>
        <strain evidence="2 3">DW2-9</strain>
    </source>
</reference>
<evidence type="ECO:0000259" key="1">
    <source>
        <dbReference type="Pfam" id="PF02602"/>
    </source>
</evidence>
<dbReference type="Gene3D" id="3.40.50.10090">
    <property type="match status" value="2"/>
</dbReference>
<proteinExistence type="predicted"/>
<dbReference type="CDD" id="cd06578">
    <property type="entry name" value="HemD"/>
    <property type="match status" value="1"/>
</dbReference>
<organism evidence="2 3">
    <name type="scientific">Paenirhodobacter enshiensis</name>
    <dbReference type="NCBI Taxonomy" id="1105367"/>
    <lineage>
        <taxon>Bacteria</taxon>
        <taxon>Pseudomonadati</taxon>
        <taxon>Pseudomonadota</taxon>
        <taxon>Alphaproteobacteria</taxon>
        <taxon>Rhodobacterales</taxon>
        <taxon>Rhodobacter group</taxon>
        <taxon>Paenirhodobacter</taxon>
    </lineage>
</organism>
<dbReference type="SUPFAM" id="SSF69618">
    <property type="entry name" value="HemD-like"/>
    <property type="match status" value="1"/>
</dbReference>
<name>A0A086Y3R6_9RHOB</name>
<dbReference type="Proteomes" id="UP000028824">
    <property type="component" value="Unassembled WGS sequence"/>
</dbReference>
<accession>A0A086Y3R6</accession>
<keyword evidence="3" id="KW-1185">Reference proteome</keyword>
<dbReference type="GO" id="GO:0004852">
    <property type="term" value="F:uroporphyrinogen-III synthase activity"/>
    <property type="evidence" value="ECO:0007669"/>
    <property type="project" value="InterPro"/>
</dbReference>
<feature type="domain" description="Tetrapyrrole biosynthesis uroporphyrinogen III synthase" evidence="1">
    <location>
        <begin position="44"/>
        <end position="240"/>
    </location>
</feature>
<dbReference type="STRING" id="1105367.CG50_11985"/>
<dbReference type="EMBL" id="JFZB01000005">
    <property type="protein sequence ID" value="KFI28916.1"/>
    <property type="molecule type" value="Genomic_DNA"/>
</dbReference>